<sequence>MSNEAPLPLVNTRAPHQAAAWDAALKAADLPGVLPVHLPLIDIQPRRPVQWLDAQGQESSAAQEVWSGRRSSGLVGAVLVFVSANAVACFFTPTPVLDAFSQGWPPGAIACATGAATRQALLDHGVPPGALWCPQGEGAGDSEALWAHLQQQRPPDWWQGRPVLVVRGTGGRPWLGQRLSGAGAALCYAQAYSLGEPLWTPQQSLLLAQSAQEPGSVWWLASSAVLEPLAQRLADAGFSPQAVLARSQAWVLHPRQAEAATRLGFGRTHLVSGPTPAALHQAWRDSRAARAAF</sequence>
<dbReference type="Proteomes" id="UP001364695">
    <property type="component" value="Unassembled WGS sequence"/>
</dbReference>
<proteinExistence type="predicted"/>
<keyword evidence="1" id="KW-0456">Lyase</keyword>
<dbReference type="EMBL" id="JAWDIE010000011">
    <property type="protein sequence ID" value="MEJ7138457.1"/>
    <property type="molecule type" value="Genomic_DNA"/>
</dbReference>
<evidence type="ECO:0000313" key="1">
    <source>
        <dbReference type="EMBL" id="MEJ7138457.1"/>
    </source>
</evidence>
<gene>
    <name evidence="1" type="ORF">RV045_08445</name>
</gene>
<keyword evidence="2" id="KW-1185">Reference proteome</keyword>
<organism evidence="1 2">
    <name type="scientific">Amphibiibacter pelophylacis</name>
    <dbReference type="NCBI Taxonomy" id="1799477"/>
    <lineage>
        <taxon>Bacteria</taxon>
        <taxon>Pseudomonadati</taxon>
        <taxon>Pseudomonadota</taxon>
        <taxon>Betaproteobacteria</taxon>
        <taxon>Burkholderiales</taxon>
        <taxon>Sphaerotilaceae</taxon>
        <taxon>Amphibiibacter</taxon>
    </lineage>
</organism>
<dbReference type="EC" id="4.2.1.75" evidence="1"/>
<accession>A0ACC6P2L7</accession>
<comment type="caution">
    <text evidence="1">The sequence shown here is derived from an EMBL/GenBank/DDBJ whole genome shotgun (WGS) entry which is preliminary data.</text>
</comment>
<protein>
    <submittedName>
        <fullName evidence="1">Uroporphyrinogen-III synthase</fullName>
        <ecNumber evidence="1">4.2.1.75</ecNumber>
    </submittedName>
</protein>
<evidence type="ECO:0000313" key="2">
    <source>
        <dbReference type="Proteomes" id="UP001364695"/>
    </source>
</evidence>
<reference evidence="1" key="1">
    <citation type="submission" date="2023-10" db="EMBL/GenBank/DDBJ databases">
        <title>Amphibacter perezi, gen. nov., sp. nov. a novel taxa of the family Comamonadaceae, class Betaproteobacteria isolated from the skin microbiota of Pelophylax perezi from different populations.</title>
        <authorList>
            <person name="Costa S."/>
            <person name="Proenca D.N."/>
            <person name="Lopes I."/>
            <person name="Morais P.V."/>
        </authorList>
    </citation>
    <scope>NUCLEOTIDE SEQUENCE</scope>
    <source>
        <strain evidence="1">SL12-8</strain>
    </source>
</reference>
<name>A0ACC6P2L7_9BURK</name>